<protein>
    <recommendedName>
        <fullName evidence="4">CxC2-like cysteine cluster KDZ transposase-associated domain-containing protein</fullName>
    </recommendedName>
</protein>
<dbReference type="AlphaFoldDB" id="A0A1Y2B7I2"/>
<gene>
    <name evidence="2" type="ORF">BCR33DRAFT_772094</name>
</gene>
<feature type="region of interest" description="Disordered" evidence="1">
    <location>
        <begin position="1"/>
        <end position="39"/>
    </location>
</feature>
<evidence type="ECO:0008006" key="4">
    <source>
        <dbReference type="Google" id="ProtNLM"/>
    </source>
</evidence>
<keyword evidence="3" id="KW-1185">Reference proteome</keyword>
<dbReference type="EMBL" id="MCGO01000081">
    <property type="protein sequence ID" value="ORY30684.1"/>
    <property type="molecule type" value="Genomic_DNA"/>
</dbReference>
<comment type="caution">
    <text evidence="2">The sequence shown here is derived from an EMBL/GenBank/DDBJ whole genome shotgun (WGS) entry which is preliminary data.</text>
</comment>
<feature type="compositionally biased region" description="Polar residues" evidence="1">
    <location>
        <begin position="1"/>
        <end position="18"/>
    </location>
</feature>
<organism evidence="2 3">
    <name type="scientific">Rhizoclosmatium globosum</name>
    <dbReference type="NCBI Taxonomy" id="329046"/>
    <lineage>
        <taxon>Eukaryota</taxon>
        <taxon>Fungi</taxon>
        <taxon>Fungi incertae sedis</taxon>
        <taxon>Chytridiomycota</taxon>
        <taxon>Chytridiomycota incertae sedis</taxon>
        <taxon>Chytridiomycetes</taxon>
        <taxon>Chytridiales</taxon>
        <taxon>Chytriomycetaceae</taxon>
        <taxon>Rhizoclosmatium</taxon>
    </lineage>
</organism>
<accession>A0A1Y2B7I2</accession>
<name>A0A1Y2B7I2_9FUNG</name>
<dbReference type="InterPro" id="IPR040521">
    <property type="entry name" value="KDZ"/>
</dbReference>
<dbReference type="Proteomes" id="UP000193642">
    <property type="component" value="Unassembled WGS sequence"/>
</dbReference>
<dbReference type="Pfam" id="PF18758">
    <property type="entry name" value="KDZ"/>
    <property type="match status" value="1"/>
</dbReference>
<sequence length="878" mass="98399">MNHGHPSQQNFYSSSSTINKRKHRDLSSDSSDLSDADSELQREAWAFVEQQQSASVLRAAANVSPTVTQTALSSPNLWENADNYVADSDDEAESVGSNNESESIDVEFPDMYGVWTEGHETDFTSFLRFPTSKQVSPKLWKKQREKWFADTEAVLPLLIIAVACLETVDIASSCCAAPNCSLVPSFKCYTCAVTVPSLSHFCSTHASGHWWDNHCHRVQDRLDRSPAPLTTPSGRTRSKKIRCCEAARGTGRRVLLHSLTGHEPAQLVTCPNHANGHEMCVVLLRDYGFFQSRVHNTDHAFSFQLVSLGLKLRSLGVAFQVSAEAFFGTDHKDARDAGLYQPYMDAVCQLAVIKHHTHHGTVTPELAEELGIGQTVCPACIGGDEPSGPAAFTMDGFESANKKSTERGGGGSHGSFEFTSVYFKEPAVQDVVAEAKAAKQTSRPKLGCDAQHKAGGVGGLKSVGKDIDMIIHVDCAAHSLVHRVYDVKGGERLVYADDVINWGKETFKSRGFVLGYDVACKELSHLDFYGLLQSIISTILFILFIPAMHVYAHGKDCLSLFSPRFLMGLGLTMDGEGHERVNSWLSRIIGLTQRETFENRRMDIVLFLEFYNWSKIRRLVSWTQEKLLATFAGLAEVKATLGHQWWKVEQAQYDVVVTAMTTLRQQLVERQNKDVPSTKEDLRLQIDQLARSILSMDKHLSRAPGTKMSKRLNGALNSTFLELYKKLDELNAMEPGNPPLTFAQVKAGLTPAAVESSQSDVDSFVRLYFRYCEDLFHHQNYLKNMVGFYERREMEHWRVVKEKVGVCDSRSKEAFMGLRRRRMEVEREHSRLAKEALNIFDADGEYASLYFEKHLGEIRTAFQSKDSVLSRQNFRSDK</sequence>
<dbReference type="PANTHER" id="PTHR33096:SF1">
    <property type="entry name" value="CXC1-LIKE CYSTEINE CLUSTER ASSOCIATED WITH KDZ TRANSPOSASES DOMAIN-CONTAINING PROTEIN"/>
    <property type="match status" value="1"/>
</dbReference>
<proteinExistence type="predicted"/>
<dbReference type="OrthoDB" id="2154279at2759"/>
<evidence type="ECO:0000313" key="2">
    <source>
        <dbReference type="EMBL" id="ORY30684.1"/>
    </source>
</evidence>
<dbReference type="PANTHER" id="PTHR33096">
    <property type="entry name" value="CXC2 DOMAIN-CONTAINING PROTEIN"/>
    <property type="match status" value="1"/>
</dbReference>
<evidence type="ECO:0000313" key="3">
    <source>
        <dbReference type="Proteomes" id="UP000193642"/>
    </source>
</evidence>
<evidence type="ECO:0000256" key="1">
    <source>
        <dbReference type="SAM" id="MobiDB-lite"/>
    </source>
</evidence>
<reference evidence="2 3" key="1">
    <citation type="submission" date="2016-07" db="EMBL/GenBank/DDBJ databases">
        <title>Pervasive Adenine N6-methylation of Active Genes in Fungi.</title>
        <authorList>
            <consortium name="DOE Joint Genome Institute"/>
            <person name="Mondo S.J."/>
            <person name="Dannebaum R.O."/>
            <person name="Kuo R.C."/>
            <person name="Labutti K."/>
            <person name="Haridas S."/>
            <person name="Kuo A."/>
            <person name="Salamov A."/>
            <person name="Ahrendt S.R."/>
            <person name="Lipzen A."/>
            <person name="Sullivan W."/>
            <person name="Andreopoulos W.B."/>
            <person name="Clum A."/>
            <person name="Lindquist E."/>
            <person name="Daum C."/>
            <person name="Ramamoorthy G.K."/>
            <person name="Gryganskyi A."/>
            <person name="Culley D."/>
            <person name="Magnuson J.K."/>
            <person name="James T.Y."/>
            <person name="O'Malley M.A."/>
            <person name="Stajich J.E."/>
            <person name="Spatafora J.W."/>
            <person name="Visel A."/>
            <person name="Grigoriev I.V."/>
        </authorList>
    </citation>
    <scope>NUCLEOTIDE SEQUENCE [LARGE SCALE GENOMIC DNA]</scope>
    <source>
        <strain evidence="2 3">JEL800</strain>
    </source>
</reference>